<proteinExistence type="predicted"/>
<evidence type="ECO:0000313" key="3">
    <source>
        <dbReference type="EnsemblMetazoa" id="CPIJ002881-PA"/>
    </source>
</evidence>
<gene>
    <name evidence="3" type="primary">6034027</name>
    <name evidence="2" type="ORF">CpipJ_CPIJ002881</name>
</gene>
<evidence type="ECO:0000313" key="4">
    <source>
        <dbReference type="Proteomes" id="UP000002320"/>
    </source>
</evidence>
<dbReference type="InParanoid" id="B0W6S8"/>
<dbReference type="EnsemblMetazoa" id="CPIJ002881-RA">
    <property type="protein sequence ID" value="CPIJ002881-PA"/>
    <property type="gene ID" value="CPIJ002881"/>
</dbReference>
<dbReference type="VEuPathDB" id="VectorBase:CPIJ002881"/>
<reference evidence="3" key="2">
    <citation type="submission" date="2021-02" db="UniProtKB">
        <authorList>
            <consortium name="EnsemblMetazoa"/>
        </authorList>
    </citation>
    <scope>IDENTIFICATION</scope>
    <source>
        <strain evidence="3">JHB</strain>
    </source>
</reference>
<dbReference type="VEuPathDB" id="VectorBase:CQUJHB018186"/>
<dbReference type="KEGG" id="cqu:CpipJ_CPIJ002881"/>
<dbReference type="Proteomes" id="UP000002320">
    <property type="component" value="Unassembled WGS sequence"/>
</dbReference>
<dbReference type="HOGENOM" id="CLU_1751486_0_0_1"/>
<keyword evidence="4" id="KW-1185">Reference proteome</keyword>
<sequence>MFLSSKLLARFVAAKTSIVTRLCPYGQRKGSVSRTRKEANFGDRGAFRRFTHLDAIELQMPYQEAFDEIKENTRLVLENRWSRHSLIRWNRPRFRINKKIPRGPPSPQKAVVANNPNLTRRTILRAGTTGRRDNSTTTKKQISIFDKQS</sequence>
<evidence type="ECO:0000256" key="1">
    <source>
        <dbReference type="SAM" id="MobiDB-lite"/>
    </source>
</evidence>
<feature type="region of interest" description="Disordered" evidence="1">
    <location>
        <begin position="125"/>
        <end position="149"/>
    </location>
</feature>
<dbReference type="EMBL" id="DS231849">
    <property type="protein sequence ID" value="EDS36909.1"/>
    <property type="molecule type" value="Genomic_DNA"/>
</dbReference>
<feature type="compositionally biased region" description="Polar residues" evidence="1">
    <location>
        <begin position="135"/>
        <end position="149"/>
    </location>
</feature>
<accession>B0W6S8</accession>
<evidence type="ECO:0000313" key="2">
    <source>
        <dbReference type="EMBL" id="EDS36909.1"/>
    </source>
</evidence>
<dbReference type="AlphaFoldDB" id="B0W6S8"/>
<organism>
    <name type="scientific">Culex quinquefasciatus</name>
    <name type="common">Southern house mosquito</name>
    <name type="synonym">Culex pungens</name>
    <dbReference type="NCBI Taxonomy" id="7176"/>
    <lineage>
        <taxon>Eukaryota</taxon>
        <taxon>Metazoa</taxon>
        <taxon>Ecdysozoa</taxon>
        <taxon>Arthropoda</taxon>
        <taxon>Hexapoda</taxon>
        <taxon>Insecta</taxon>
        <taxon>Pterygota</taxon>
        <taxon>Neoptera</taxon>
        <taxon>Endopterygota</taxon>
        <taxon>Diptera</taxon>
        <taxon>Nematocera</taxon>
        <taxon>Culicoidea</taxon>
        <taxon>Culicidae</taxon>
        <taxon>Culicinae</taxon>
        <taxon>Culicini</taxon>
        <taxon>Culex</taxon>
        <taxon>Culex</taxon>
    </lineage>
</organism>
<name>B0W6S8_CULQU</name>
<reference evidence="2" key="1">
    <citation type="submission" date="2007-03" db="EMBL/GenBank/DDBJ databases">
        <title>Annotation of Culex pipiens quinquefasciatus.</title>
        <authorList>
            <consortium name="The Broad Institute Genome Sequencing Platform"/>
            <person name="Atkinson P.W."/>
            <person name="Hemingway J."/>
            <person name="Christensen B.M."/>
            <person name="Higgs S."/>
            <person name="Kodira C."/>
            <person name="Hannick L."/>
            <person name="Megy K."/>
            <person name="O'Leary S."/>
            <person name="Pearson M."/>
            <person name="Haas B.J."/>
            <person name="Mauceli E."/>
            <person name="Wortman J.R."/>
            <person name="Lee N.H."/>
            <person name="Guigo R."/>
            <person name="Stanke M."/>
            <person name="Alvarado L."/>
            <person name="Amedeo P."/>
            <person name="Antoine C.H."/>
            <person name="Arensburger P."/>
            <person name="Bidwell S.L."/>
            <person name="Crawford M."/>
            <person name="Camaro F."/>
            <person name="Devon K."/>
            <person name="Engels R."/>
            <person name="Hammond M."/>
            <person name="Howarth C."/>
            <person name="Koehrsen M."/>
            <person name="Lawson D."/>
            <person name="Montgomery P."/>
            <person name="Nene V."/>
            <person name="Nusbaum C."/>
            <person name="Puiu D."/>
            <person name="Romero-Severson J."/>
            <person name="Severson D.W."/>
            <person name="Shumway M."/>
            <person name="Sisk P."/>
            <person name="Stolte C."/>
            <person name="Zeng Q."/>
            <person name="Eisenstadt E."/>
            <person name="Fraser-Liggett C."/>
            <person name="Strausberg R."/>
            <person name="Galagan J."/>
            <person name="Birren B."/>
            <person name="Collins F.H."/>
        </authorList>
    </citation>
    <scope>NUCLEOTIDE SEQUENCE [LARGE SCALE GENOMIC DNA]</scope>
    <source>
        <strain evidence="2">JHB</strain>
    </source>
</reference>
<protein>
    <submittedName>
        <fullName evidence="2 3">Uncharacterized protein</fullName>
    </submittedName>
</protein>